<dbReference type="AlphaFoldDB" id="A0A6M8HU42"/>
<dbReference type="RefSeq" id="WP_172443491.1">
    <property type="nucleotide sequence ID" value="NZ_CP053708.1"/>
</dbReference>
<dbReference type="KEGG" id="lck:HN018_18085"/>
<dbReference type="EMBL" id="CP053708">
    <property type="protein sequence ID" value="QKE91687.1"/>
    <property type="molecule type" value="Genomic_DNA"/>
</dbReference>
<sequence>MILFLVLFVLRKRRSFEGSGLKANGASYPVPGSLPIKQYAALQKHRTGNPLNMPDDTGDSRTDIFYSGLCDGKPV</sequence>
<proteinExistence type="predicted"/>
<dbReference type="Proteomes" id="UP000500767">
    <property type="component" value="Chromosome"/>
</dbReference>
<evidence type="ECO:0000313" key="1">
    <source>
        <dbReference type="EMBL" id="QKE91687.1"/>
    </source>
</evidence>
<evidence type="ECO:0000313" key="2">
    <source>
        <dbReference type="Proteomes" id="UP000500767"/>
    </source>
</evidence>
<keyword evidence="2" id="KW-1185">Reference proteome</keyword>
<reference evidence="1 2" key="1">
    <citation type="journal article" date="2014" name="World J. Microbiol. Biotechnol.">
        <title>Biodiversity and physiological characteristics of Antarctic and Arctic lichens-associated bacteria.</title>
        <authorList>
            <person name="Lee Y.M."/>
            <person name="Kim E.H."/>
            <person name="Lee H.K."/>
            <person name="Hong S.G."/>
        </authorList>
    </citation>
    <scope>NUCLEOTIDE SEQUENCE [LARGE SCALE GENOMIC DNA]</scope>
    <source>
        <strain evidence="1 2">PAMC 26569</strain>
    </source>
</reference>
<protein>
    <submittedName>
        <fullName evidence="1">Uncharacterized protein</fullName>
    </submittedName>
</protein>
<accession>A0A6M8HU42</accession>
<organism evidence="1 2">
    <name type="scientific">Lichenicola cladoniae</name>
    <dbReference type="NCBI Taxonomy" id="1484109"/>
    <lineage>
        <taxon>Bacteria</taxon>
        <taxon>Pseudomonadati</taxon>
        <taxon>Pseudomonadota</taxon>
        <taxon>Alphaproteobacteria</taxon>
        <taxon>Acetobacterales</taxon>
        <taxon>Acetobacteraceae</taxon>
        <taxon>Lichenicola</taxon>
    </lineage>
</organism>
<name>A0A6M8HU42_9PROT</name>
<gene>
    <name evidence="1" type="ORF">HN018_18085</name>
</gene>